<dbReference type="GO" id="GO:0008270">
    <property type="term" value="F:zinc ion binding"/>
    <property type="evidence" value="ECO:0007669"/>
    <property type="project" value="UniProtKB-KW"/>
</dbReference>
<dbReference type="OrthoDB" id="1939603at2759"/>
<protein>
    <recommendedName>
        <fullName evidence="3">C2H2-type domain-containing protein</fullName>
    </recommendedName>
</protein>
<dbReference type="EMBL" id="JAFCMP010000160">
    <property type="protein sequence ID" value="KAG5184548.1"/>
    <property type="molecule type" value="Genomic_DNA"/>
</dbReference>
<dbReference type="Proteomes" id="UP000664859">
    <property type="component" value="Unassembled WGS sequence"/>
</dbReference>
<feature type="region of interest" description="Disordered" evidence="2">
    <location>
        <begin position="221"/>
        <end position="248"/>
    </location>
</feature>
<feature type="compositionally biased region" description="Basic and acidic residues" evidence="2">
    <location>
        <begin position="230"/>
        <end position="248"/>
    </location>
</feature>
<feature type="domain" description="C2H2-type" evidence="3">
    <location>
        <begin position="196"/>
        <end position="226"/>
    </location>
</feature>
<evidence type="ECO:0000256" key="2">
    <source>
        <dbReference type="SAM" id="MobiDB-lite"/>
    </source>
</evidence>
<dbReference type="AlphaFoldDB" id="A0A835Z944"/>
<accession>A0A835Z944</accession>
<evidence type="ECO:0000313" key="4">
    <source>
        <dbReference type="EMBL" id="KAG5184548.1"/>
    </source>
</evidence>
<gene>
    <name evidence="4" type="ORF">JKP88DRAFT_354403</name>
</gene>
<dbReference type="PROSITE" id="PS50157">
    <property type="entry name" value="ZINC_FINGER_C2H2_2"/>
    <property type="match status" value="1"/>
</dbReference>
<reference evidence="4" key="1">
    <citation type="submission" date="2021-02" db="EMBL/GenBank/DDBJ databases">
        <title>First Annotated Genome of the Yellow-green Alga Tribonema minus.</title>
        <authorList>
            <person name="Mahan K.M."/>
        </authorList>
    </citation>
    <scope>NUCLEOTIDE SEQUENCE</scope>
    <source>
        <strain evidence="4">UTEX B ZZ1240</strain>
    </source>
</reference>
<organism evidence="4 5">
    <name type="scientific">Tribonema minus</name>
    <dbReference type="NCBI Taxonomy" id="303371"/>
    <lineage>
        <taxon>Eukaryota</taxon>
        <taxon>Sar</taxon>
        <taxon>Stramenopiles</taxon>
        <taxon>Ochrophyta</taxon>
        <taxon>PX clade</taxon>
        <taxon>Xanthophyceae</taxon>
        <taxon>Tribonematales</taxon>
        <taxon>Tribonemataceae</taxon>
        <taxon>Tribonema</taxon>
    </lineage>
</organism>
<dbReference type="PROSITE" id="PS00028">
    <property type="entry name" value="ZINC_FINGER_C2H2_1"/>
    <property type="match status" value="1"/>
</dbReference>
<evidence type="ECO:0000256" key="1">
    <source>
        <dbReference type="PROSITE-ProRule" id="PRU00042"/>
    </source>
</evidence>
<keyword evidence="5" id="KW-1185">Reference proteome</keyword>
<sequence length="337" mass="36319">MCNLERLAAVVDCILERHELVHRRSGSVVEGVKQELRQVATQTQTRGQDAPILPPQLRQHVTYNALTRTAGLAAQLVRLQNLKEAQEAEDEAKQQDRAAAQPGREEWRQMRGPLHGGDEEGKEAARKAKQQEHEIAQQQNKERRQKRVLPQRADSVEHEAVIETARLRIRGTASMSPNKERYKRPRKRAHEVDRKYTCAHCHRGYGNASSLHLHVRLKHPHGAAAPTGGKGEEREEHNGGGEGWRKGMMEGASKSIRGLGAAPNEAAAAAAAAAALAAMAPVAPAVAAAAPVAGAGQGSGSLCGCNSVSGGSAGGDYREWRRQRWWQASCSGGGGGT</sequence>
<evidence type="ECO:0000313" key="5">
    <source>
        <dbReference type="Proteomes" id="UP000664859"/>
    </source>
</evidence>
<comment type="caution">
    <text evidence="4">The sequence shown here is derived from an EMBL/GenBank/DDBJ whole genome shotgun (WGS) entry which is preliminary data.</text>
</comment>
<feature type="compositionally biased region" description="Basic and acidic residues" evidence="2">
    <location>
        <begin position="116"/>
        <end position="135"/>
    </location>
</feature>
<feature type="region of interest" description="Disordered" evidence="2">
    <location>
        <begin position="87"/>
        <end position="155"/>
    </location>
</feature>
<proteinExistence type="predicted"/>
<keyword evidence="1" id="KW-0863">Zinc-finger</keyword>
<evidence type="ECO:0000259" key="3">
    <source>
        <dbReference type="PROSITE" id="PS50157"/>
    </source>
</evidence>
<name>A0A835Z944_9STRA</name>
<keyword evidence="1" id="KW-0479">Metal-binding</keyword>
<keyword evidence="1" id="KW-0862">Zinc</keyword>
<dbReference type="InterPro" id="IPR013087">
    <property type="entry name" value="Znf_C2H2_type"/>
</dbReference>